<keyword evidence="3" id="KW-1185">Reference proteome</keyword>
<dbReference type="SUPFAM" id="SSF56672">
    <property type="entry name" value="DNA/RNA polymerases"/>
    <property type="match status" value="1"/>
</dbReference>
<dbReference type="Proteomes" id="UP001190700">
    <property type="component" value="Unassembled WGS sequence"/>
</dbReference>
<accession>A0AAE0L055</accession>
<evidence type="ECO:0000313" key="2">
    <source>
        <dbReference type="EMBL" id="KAK3266840.1"/>
    </source>
</evidence>
<dbReference type="CDD" id="cd20404">
    <property type="entry name" value="Tudor_Agenet_AtEML-like"/>
    <property type="match status" value="1"/>
</dbReference>
<dbReference type="Pfam" id="PF00078">
    <property type="entry name" value="RVT_1"/>
    <property type="match status" value="1"/>
</dbReference>
<dbReference type="Gene3D" id="3.30.70.270">
    <property type="match status" value="1"/>
</dbReference>
<dbReference type="Gene3D" id="3.30.420.10">
    <property type="entry name" value="Ribonuclease H-like superfamily/Ribonuclease H"/>
    <property type="match status" value="1"/>
</dbReference>
<gene>
    <name evidence="2" type="ORF">CYMTET_24560</name>
</gene>
<dbReference type="GO" id="GO:0003676">
    <property type="term" value="F:nucleic acid binding"/>
    <property type="evidence" value="ECO:0007669"/>
    <property type="project" value="InterPro"/>
</dbReference>
<name>A0AAE0L055_9CHLO</name>
<dbReference type="Gene3D" id="2.30.30.140">
    <property type="match status" value="1"/>
</dbReference>
<dbReference type="PROSITE" id="PS50878">
    <property type="entry name" value="RT_POL"/>
    <property type="match status" value="1"/>
</dbReference>
<proteinExistence type="predicted"/>
<dbReference type="PANTHER" id="PTHR33050:SF7">
    <property type="entry name" value="RIBONUCLEASE H"/>
    <property type="match status" value="1"/>
</dbReference>
<sequence>MKWLNSFCVKSKVKMETLKKLRRLAEPGDWCFSFDLQDGNHADGIDPDFQKYMQFDLQGQLFQFSALPFGSSDAPRVFVKFMKVMVEALRSPGAAEDRRELLKLKNGRVATPRYEVRRRAGGVHRDLRRRGARVLPYMDDFLILALTKEETYVQREHVRQVLARLGLCRNEKKGQWEPGQLIEHLGLEVYLRDGLPRSGVVAPAAGDEPVEWSENLEKSDEGEAPHGQFFAVWGGVLNLDKEARGFWPDELRHLHITLLELEAVFKTMQSFMRELEGKVVRLYCDNQAVVAMLSHFTSRNPELMRRMRRLWLLLDLHDIELQAQYIRSEANEWADRLSRCEDIDDWRLNRPRFVGADSAWGPHTVDRFASEILAQLPRYFAWWHDPRCEGVDSLAYDWRGEINWVNPPWALLDEEGPLRPEPPEAVNDSSCAEVQQPTGAAAEPVPVGTRLQIHWELDDAWYPGAVVLFNEDGFVNIVYDDGDEEVVDLANERYKNIGDVETPIEHSELAVQMQQAALQPTTKGNYDPKPYLSAINNYHEDLQYEAPAKGRSVIRAVKGMAVLQANQQVISDEVLTERTYLPAQHVWAAQQAATAMTPKTLEELRLLRACVYTVFAYVTFGRPDTVVKQAGELRARAARGMVSRRALELLLESLLAFCSHVVWGLSIHTRRGLNFLVATTGRRMVRLPHQVQEDLTVLEQVVRQYNAKRVVLERRLVDERHFATDASGTLGFGGVWERLFFILSWADLARLPQRPWFPESGVPFQLEHQLPGALCGLVGGGAVGSPDERAHGGGEL</sequence>
<dbReference type="InterPro" id="IPR052055">
    <property type="entry name" value="Hepadnavirus_pol/RT"/>
</dbReference>
<dbReference type="EMBL" id="LGRX02012796">
    <property type="protein sequence ID" value="KAK3266840.1"/>
    <property type="molecule type" value="Genomic_DNA"/>
</dbReference>
<dbReference type="PANTHER" id="PTHR33050">
    <property type="entry name" value="REVERSE TRANSCRIPTASE DOMAIN-CONTAINING PROTEIN"/>
    <property type="match status" value="1"/>
</dbReference>
<dbReference type="InterPro" id="IPR036397">
    <property type="entry name" value="RNaseH_sf"/>
</dbReference>
<dbReference type="InterPro" id="IPR043128">
    <property type="entry name" value="Rev_trsase/Diguanyl_cyclase"/>
</dbReference>
<dbReference type="CDD" id="cd09275">
    <property type="entry name" value="RNase_HI_RT_DIRS1"/>
    <property type="match status" value="1"/>
</dbReference>
<evidence type="ECO:0000259" key="1">
    <source>
        <dbReference type="PROSITE" id="PS50878"/>
    </source>
</evidence>
<reference evidence="2 3" key="1">
    <citation type="journal article" date="2015" name="Genome Biol. Evol.">
        <title>Comparative Genomics of a Bacterivorous Green Alga Reveals Evolutionary Causalities and Consequences of Phago-Mixotrophic Mode of Nutrition.</title>
        <authorList>
            <person name="Burns J.A."/>
            <person name="Paasch A."/>
            <person name="Narechania A."/>
            <person name="Kim E."/>
        </authorList>
    </citation>
    <scope>NUCLEOTIDE SEQUENCE [LARGE SCALE GENOMIC DNA]</scope>
    <source>
        <strain evidence="2 3">PLY_AMNH</strain>
    </source>
</reference>
<comment type="caution">
    <text evidence="2">The sequence shown here is derived from an EMBL/GenBank/DDBJ whole genome shotgun (WGS) entry which is preliminary data.</text>
</comment>
<dbReference type="AlphaFoldDB" id="A0AAE0L055"/>
<protein>
    <recommendedName>
        <fullName evidence="1">Reverse transcriptase domain-containing protein</fullName>
    </recommendedName>
</protein>
<feature type="domain" description="Reverse transcriptase" evidence="1">
    <location>
        <begin position="1"/>
        <end position="189"/>
    </location>
</feature>
<organism evidence="2 3">
    <name type="scientific">Cymbomonas tetramitiformis</name>
    <dbReference type="NCBI Taxonomy" id="36881"/>
    <lineage>
        <taxon>Eukaryota</taxon>
        <taxon>Viridiplantae</taxon>
        <taxon>Chlorophyta</taxon>
        <taxon>Pyramimonadophyceae</taxon>
        <taxon>Pyramimonadales</taxon>
        <taxon>Pyramimonadaceae</taxon>
        <taxon>Cymbomonas</taxon>
    </lineage>
</organism>
<dbReference type="InterPro" id="IPR043502">
    <property type="entry name" value="DNA/RNA_pol_sf"/>
</dbReference>
<evidence type="ECO:0000313" key="3">
    <source>
        <dbReference type="Proteomes" id="UP001190700"/>
    </source>
</evidence>
<dbReference type="InterPro" id="IPR000477">
    <property type="entry name" value="RT_dom"/>
</dbReference>